<keyword evidence="1" id="KW-0805">Transcription regulation</keyword>
<evidence type="ECO:0000313" key="7">
    <source>
        <dbReference type="Proteomes" id="UP000762110"/>
    </source>
</evidence>
<dbReference type="InterPro" id="IPR036388">
    <property type="entry name" value="WH-like_DNA-bd_sf"/>
</dbReference>
<dbReference type="Pfam" id="PF13545">
    <property type="entry name" value="HTH_Crp_2"/>
    <property type="match status" value="1"/>
</dbReference>
<proteinExistence type="predicted"/>
<dbReference type="Gene3D" id="2.60.120.10">
    <property type="entry name" value="Jelly Rolls"/>
    <property type="match status" value="1"/>
</dbReference>
<dbReference type="SUPFAM" id="SSF46785">
    <property type="entry name" value="Winged helix' DNA-binding domain"/>
    <property type="match status" value="1"/>
</dbReference>
<feature type="domain" description="HTH crp-type" evidence="5">
    <location>
        <begin position="149"/>
        <end position="220"/>
    </location>
</feature>
<protein>
    <submittedName>
        <fullName evidence="6">Crp/Fnr family transcriptional regulator</fullName>
    </submittedName>
</protein>
<dbReference type="SMART" id="SM00100">
    <property type="entry name" value="cNMP"/>
    <property type="match status" value="1"/>
</dbReference>
<dbReference type="Proteomes" id="UP000762110">
    <property type="component" value="Unassembled WGS sequence"/>
</dbReference>
<dbReference type="InterPro" id="IPR036390">
    <property type="entry name" value="WH_DNA-bd_sf"/>
</dbReference>
<dbReference type="RefSeq" id="WP_173269269.1">
    <property type="nucleotide sequence ID" value="NZ_JABMKV010000001.1"/>
</dbReference>
<feature type="domain" description="Cyclic nucleotide-binding" evidence="4">
    <location>
        <begin position="28"/>
        <end position="135"/>
    </location>
</feature>
<sequence>MKLSSTKCDQSTCFLCQFVLKSWQPLIALNKKNFEFKKGQQIFKEGDPVNGIYFVYEGKVKVHKYWDEEKEFIVRFANKGDILGHLGLGTENFYPVSATALEKVVVCYLEMDFFESTLEVNNKLTYNLMHFFANELQNTDRRMRDLAHMTVKARIAQSFVSLKNQFGVDENNFINLEITRQDLSAFSGVSYETFFKVMVELNEQNCVVAVDKRYKIINEPLLLKIIQDDQQKQDAKRKLKL</sequence>
<comment type="caution">
    <text evidence="6">The sequence shown here is derived from an EMBL/GenBank/DDBJ whole genome shotgun (WGS) entry which is preliminary data.</text>
</comment>
<evidence type="ECO:0000256" key="3">
    <source>
        <dbReference type="ARBA" id="ARBA00023163"/>
    </source>
</evidence>
<dbReference type="InterPro" id="IPR018490">
    <property type="entry name" value="cNMP-bd_dom_sf"/>
</dbReference>
<gene>
    <name evidence="6" type="ORF">HQN85_04640</name>
</gene>
<evidence type="ECO:0000259" key="4">
    <source>
        <dbReference type="PROSITE" id="PS50042"/>
    </source>
</evidence>
<keyword evidence="7" id="KW-1185">Reference proteome</keyword>
<dbReference type="PROSITE" id="PS51063">
    <property type="entry name" value="HTH_CRP_2"/>
    <property type="match status" value="1"/>
</dbReference>
<reference evidence="6 7" key="1">
    <citation type="submission" date="2020-05" db="EMBL/GenBank/DDBJ databases">
        <title>Description of Pedobacter foliorum sp. nov.</title>
        <authorList>
            <person name="Qi S."/>
            <person name="Carlier A."/>
            <person name="Cnockaert M."/>
            <person name="Vandamme P."/>
        </authorList>
    </citation>
    <scope>NUCLEOTIDE SEQUENCE [LARGE SCALE GENOMIC DNA]</scope>
    <source>
        <strain evidence="6 7">LMG 31300</strain>
    </source>
</reference>
<keyword evidence="3" id="KW-0804">Transcription</keyword>
<dbReference type="CDD" id="cd00038">
    <property type="entry name" value="CAP_ED"/>
    <property type="match status" value="1"/>
</dbReference>
<organism evidence="6 7">
    <name type="scientific">Pedobacter boryungensis</name>
    <dbReference type="NCBI Taxonomy" id="869962"/>
    <lineage>
        <taxon>Bacteria</taxon>
        <taxon>Pseudomonadati</taxon>
        <taxon>Bacteroidota</taxon>
        <taxon>Sphingobacteriia</taxon>
        <taxon>Sphingobacteriales</taxon>
        <taxon>Sphingobacteriaceae</taxon>
        <taxon>Pedobacter</taxon>
    </lineage>
</organism>
<dbReference type="PROSITE" id="PS50042">
    <property type="entry name" value="CNMP_BINDING_3"/>
    <property type="match status" value="1"/>
</dbReference>
<name>A0ABX2DCE2_9SPHI</name>
<dbReference type="InterPro" id="IPR012318">
    <property type="entry name" value="HTH_CRP"/>
</dbReference>
<dbReference type="Pfam" id="PF00027">
    <property type="entry name" value="cNMP_binding"/>
    <property type="match status" value="1"/>
</dbReference>
<keyword evidence="2" id="KW-0238">DNA-binding</keyword>
<dbReference type="PANTHER" id="PTHR24567">
    <property type="entry name" value="CRP FAMILY TRANSCRIPTIONAL REGULATORY PROTEIN"/>
    <property type="match status" value="1"/>
</dbReference>
<accession>A0ABX2DCE2</accession>
<evidence type="ECO:0000259" key="5">
    <source>
        <dbReference type="PROSITE" id="PS51063"/>
    </source>
</evidence>
<dbReference type="EMBL" id="JABMKV010000001">
    <property type="protein sequence ID" value="NQX30996.1"/>
    <property type="molecule type" value="Genomic_DNA"/>
</dbReference>
<dbReference type="InterPro" id="IPR050397">
    <property type="entry name" value="Env_Response_Regulators"/>
</dbReference>
<evidence type="ECO:0000256" key="2">
    <source>
        <dbReference type="ARBA" id="ARBA00023125"/>
    </source>
</evidence>
<dbReference type="Gene3D" id="1.10.10.10">
    <property type="entry name" value="Winged helix-like DNA-binding domain superfamily/Winged helix DNA-binding domain"/>
    <property type="match status" value="1"/>
</dbReference>
<dbReference type="InterPro" id="IPR014710">
    <property type="entry name" value="RmlC-like_jellyroll"/>
</dbReference>
<dbReference type="SUPFAM" id="SSF51206">
    <property type="entry name" value="cAMP-binding domain-like"/>
    <property type="match status" value="1"/>
</dbReference>
<evidence type="ECO:0000313" key="6">
    <source>
        <dbReference type="EMBL" id="NQX30996.1"/>
    </source>
</evidence>
<evidence type="ECO:0000256" key="1">
    <source>
        <dbReference type="ARBA" id="ARBA00023015"/>
    </source>
</evidence>
<dbReference type="InterPro" id="IPR000595">
    <property type="entry name" value="cNMP-bd_dom"/>
</dbReference>
<dbReference type="PANTHER" id="PTHR24567:SF26">
    <property type="entry name" value="REGULATORY PROTEIN YEIL"/>
    <property type="match status" value="1"/>
</dbReference>